<protein>
    <submittedName>
        <fullName evidence="2">Nuclear transport factor 2 family protein</fullName>
    </submittedName>
</protein>
<accession>A0ABT4W2F0</accession>
<dbReference type="Proteomes" id="UP001528040">
    <property type="component" value="Unassembled WGS sequence"/>
</dbReference>
<sequence length="140" mass="15754">MSNLDILRNWYDRVWVDGDLESVDTFFTPDTEAQGMMEFAMGPDDFKAVAAAVHETIEVVKISFDRVVEADNWVWAQMSAHAQARLVDKDVVVAGQVMCRFDNGKIVEAYNQFDFLSFFEQLGLLPEHTLALCLAGETLG</sequence>
<evidence type="ECO:0000313" key="3">
    <source>
        <dbReference type="Proteomes" id="UP001528040"/>
    </source>
</evidence>
<gene>
    <name evidence="2" type="ORF">O2N63_11415</name>
</gene>
<evidence type="ECO:0000313" key="2">
    <source>
        <dbReference type="EMBL" id="MDA5094692.1"/>
    </source>
</evidence>
<dbReference type="SUPFAM" id="SSF54427">
    <property type="entry name" value="NTF2-like"/>
    <property type="match status" value="1"/>
</dbReference>
<organism evidence="2 3">
    <name type="scientific">Aliiroseovarius salicola</name>
    <dbReference type="NCBI Taxonomy" id="3009082"/>
    <lineage>
        <taxon>Bacteria</taxon>
        <taxon>Pseudomonadati</taxon>
        <taxon>Pseudomonadota</taxon>
        <taxon>Alphaproteobacteria</taxon>
        <taxon>Rhodobacterales</taxon>
        <taxon>Paracoccaceae</taxon>
        <taxon>Aliiroseovarius</taxon>
    </lineage>
</organism>
<reference evidence="2 3" key="1">
    <citation type="submission" date="2023-01" db="EMBL/GenBank/DDBJ databases">
        <authorList>
            <person name="Yoon J.-W."/>
        </authorList>
    </citation>
    <scope>NUCLEOTIDE SEQUENCE [LARGE SCALE GENOMIC DNA]</scope>
    <source>
        <strain evidence="2 3">KMU-50</strain>
    </source>
</reference>
<feature type="domain" description="SnoaL-like" evidence="1">
    <location>
        <begin position="8"/>
        <end position="108"/>
    </location>
</feature>
<comment type="caution">
    <text evidence="2">The sequence shown here is derived from an EMBL/GenBank/DDBJ whole genome shotgun (WGS) entry which is preliminary data.</text>
</comment>
<dbReference type="InterPro" id="IPR037401">
    <property type="entry name" value="SnoaL-like"/>
</dbReference>
<evidence type="ECO:0000259" key="1">
    <source>
        <dbReference type="Pfam" id="PF12680"/>
    </source>
</evidence>
<proteinExistence type="predicted"/>
<dbReference type="Pfam" id="PF12680">
    <property type="entry name" value="SnoaL_2"/>
    <property type="match status" value="1"/>
</dbReference>
<dbReference type="InterPro" id="IPR032710">
    <property type="entry name" value="NTF2-like_dom_sf"/>
</dbReference>
<dbReference type="RefSeq" id="WP_271054397.1">
    <property type="nucleotide sequence ID" value="NZ_JAQIIO010000005.1"/>
</dbReference>
<dbReference type="EMBL" id="JAQIIO010000005">
    <property type="protein sequence ID" value="MDA5094692.1"/>
    <property type="molecule type" value="Genomic_DNA"/>
</dbReference>
<keyword evidence="3" id="KW-1185">Reference proteome</keyword>
<name>A0ABT4W2F0_9RHOB</name>
<dbReference type="Gene3D" id="3.10.450.50">
    <property type="match status" value="1"/>
</dbReference>